<comment type="caution">
    <text evidence="1">The sequence shown here is derived from an EMBL/GenBank/DDBJ whole genome shotgun (WGS) entry which is preliminary data.</text>
</comment>
<gene>
    <name evidence="1" type="ORF">PYX00_003424</name>
</gene>
<organism evidence="1">
    <name type="scientific">Menopon gallinae</name>
    <name type="common">poultry shaft louse</name>
    <dbReference type="NCBI Taxonomy" id="328185"/>
    <lineage>
        <taxon>Eukaryota</taxon>
        <taxon>Metazoa</taxon>
        <taxon>Ecdysozoa</taxon>
        <taxon>Arthropoda</taxon>
        <taxon>Hexapoda</taxon>
        <taxon>Insecta</taxon>
        <taxon>Pterygota</taxon>
        <taxon>Neoptera</taxon>
        <taxon>Paraneoptera</taxon>
        <taxon>Psocodea</taxon>
        <taxon>Troctomorpha</taxon>
        <taxon>Phthiraptera</taxon>
        <taxon>Amblycera</taxon>
        <taxon>Menoponidae</taxon>
        <taxon>Menopon</taxon>
    </lineage>
</organism>
<proteinExistence type="predicted"/>
<dbReference type="AlphaFoldDB" id="A0AAW2I125"/>
<accession>A0AAW2I125</accession>
<dbReference type="EMBL" id="JARGDH010000002">
    <property type="protein sequence ID" value="KAL0275626.1"/>
    <property type="molecule type" value="Genomic_DNA"/>
</dbReference>
<name>A0AAW2I125_9NEOP</name>
<sequence>MKDCRGRMKRLMLTTSLGISGVLEISQDSVRCHYNQSFSGFLSLLKGSLCQKKSPLLLTTYLFPVTSRELTQENVR</sequence>
<evidence type="ECO:0000313" key="1">
    <source>
        <dbReference type="EMBL" id="KAL0275626.1"/>
    </source>
</evidence>
<protein>
    <submittedName>
        <fullName evidence="1">Uncharacterized protein</fullName>
    </submittedName>
</protein>
<reference evidence="1" key="1">
    <citation type="journal article" date="2024" name="Gigascience">
        <title>Chromosome-level genome of the poultry shaft louse Menopon gallinae provides insight into the host-switching and adaptive evolution of parasitic lice.</title>
        <authorList>
            <person name="Xu Y."/>
            <person name="Ma L."/>
            <person name="Liu S."/>
            <person name="Liang Y."/>
            <person name="Liu Q."/>
            <person name="He Z."/>
            <person name="Tian L."/>
            <person name="Duan Y."/>
            <person name="Cai W."/>
            <person name="Li H."/>
            <person name="Song F."/>
        </authorList>
    </citation>
    <scope>NUCLEOTIDE SEQUENCE</scope>
    <source>
        <strain evidence="1">Cailab_2023a</strain>
    </source>
</reference>